<feature type="chain" id="PRO_5012493684" description="Poxvirus G6" evidence="1">
    <location>
        <begin position="32"/>
        <end position="501"/>
    </location>
</feature>
<evidence type="ECO:0008006" key="4">
    <source>
        <dbReference type="Google" id="ProtNLM"/>
    </source>
</evidence>
<keyword evidence="3" id="KW-1185">Reference proteome</keyword>
<evidence type="ECO:0000256" key="1">
    <source>
        <dbReference type="SAM" id="SignalP"/>
    </source>
</evidence>
<dbReference type="InterPro" id="IPR038765">
    <property type="entry name" value="Papain-like_cys_pep_sf"/>
</dbReference>
<dbReference type="InterPro" id="IPR024453">
    <property type="entry name" value="Peptidase_C92"/>
</dbReference>
<dbReference type="Pfam" id="PF05708">
    <property type="entry name" value="Peptidase_C92"/>
    <property type="match status" value="1"/>
</dbReference>
<name>A0A290QB77_9BACT</name>
<protein>
    <recommendedName>
        <fullName evidence="4">Poxvirus G6</fullName>
    </recommendedName>
</protein>
<feature type="signal peptide" evidence="1">
    <location>
        <begin position="1"/>
        <end position="31"/>
    </location>
</feature>
<keyword evidence="1" id="KW-0732">Signal</keyword>
<dbReference type="Gene3D" id="3.90.1720.10">
    <property type="entry name" value="endopeptidase domain like (from Nostoc punctiforme)"/>
    <property type="match status" value="1"/>
</dbReference>
<proteinExistence type="predicted"/>
<evidence type="ECO:0000313" key="2">
    <source>
        <dbReference type="EMBL" id="ATC64450.1"/>
    </source>
</evidence>
<gene>
    <name evidence="2" type="ORF">CMV30_11065</name>
</gene>
<accession>A0A290QB77</accession>
<dbReference type="SUPFAM" id="SSF54001">
    <property type="entry name" value="Cysteine proteinases"/>
    <property type="match status" value="1"/>
</dbReference>
<organism evidence="2 3">
    <name type="scientific">Nibricoccus aquaticus</name>
    <dbReference type="NCBI Taxonomy" id="2576891"/>
    <lineage>
        <taxon>Bacteria</taxon>
        <taxon>Pseudomonadati</taxon>
        <taxon>Verrucomicrobiota</taxon>
        <taxon>Opitutia</taxon>
        <taxon>Opitutales</taxon>
        <taxon>Opitutaceae</taxon>
        <taxon>Nibricoccus</taxon>
    </lineage>
</organism>
<reference evidence="2 3" key="1">
    <citation type="submission" date="2017-09" db="EMBL/GenBank/DDBJ databases">
        <title>Complete genome sequence of Verrucomicrobial strain HZ-65, isolated from freshwater.</title>
        <authorList>
            <person name="Choi A."/>
        </authorList>
    </citation>
    <scope>NUCLEOTIDE SEQUENCE [LARGE SCALE GENOMIC DNA]</scope>
    <source>
        <strain evidence="2 3">HZ-65</strain>
    </source>
</reference>
<evidence type="ECO:0000313" key="3">
    <source>
        <dbReference type="Proteomes" id="UP000217265"/>
    </source>
</evidence>
<dbReference type="RefSeq" id="WP_096056082.1">
    <property type="nucleotide sequence ID" value="NZ_CP023344.1"/>
</dbReference>
<dbReference type="OrthoDB" id="195541at2"/>
<dbReference type="KEGG" id="vbh:CMV30_11065"/>
<dbReference type="Proteomes" id="UP000217265">
    <property type="component" value="Chromosome"/>
</dbReference>
<dbReference type="AlphaFoldDB" id="A0A290QB77"/>
<sequence length="501" mass="55787">MQLLGFVHPRHVITALVAAALSIGALPPAHAAALPARADILEMDLAATRMLLDRSLDWRARTANFIQEAGPRLTSDILTAADLERMYSGAQDYVLLRRRWQALIECQGDEAWSRTTPALENNPLTRVQTKLVLAAALMLHDDYRLGIEPFFNLRKARRLLKSDNPAVEGEIDSAVRNFLNPLNRSRLARAVVWHRAEAGKTTDRSEDETLLDDIITQSPGYAFFTQNLATRTLEEWRIGGHAAVTFVTDLADRLGKGAMNTASLAVGNTVGLIETRKGFLTELAPVQRAVLASQLRPLDVLLEKTPFRLTDKSIPGHYGHVAIWTGTEAELRELDLWENPLVRPHHDAIRAGARIVEALRPGVQINTLDHFLNIDDLLVLRRRELTLDETRAALLRTFAQVGKEYDFNFDVESDKRIVCSELAFVVFANDQWPTSRVLGRASISPDQVAVKARPGGPFETVVLYYDGTQISEKLTDTLCCLLDEDPKAFAALHPAFKGRSE</sequence>
<dbReference type="EMBL" id="CP023344">
    <property type="protein sequence ID" value="ATC64450.1"/>
    <property type="molecule type" value="Genomic_DNA"/>
</dbReference>